<sequence length="436" mass="48646">MIDAVSGGALVDKTPEAARNLIANMAANSQQFGTRLDSPSKHVNEVNISSLEKQIASLTSLVCQMAVDKNVPNDDEVPKRKFLPLSDYKPIPSFPQALAKTRKYEQNKDLYETFRRCEVNIPLLDAIKQVPRYAKFVKELCKIKRKQKPKGCEKVRVGENVSAVIQRKLPTKCKDPCMFTIPCTIGNTQLEKAMLDLGASINVISYSIYVSLKLGPLNKTGVVIQLADRSIAYPKVVVEDVLVQVNDLVFPADFYVLDMENGDQTTPILLGRPFLKTSKIKIDVHSGTLTMEFDGEIVKFNIYDAMKYPNDDNLFYSIDVIDSLAQEVFELDGKDGMEVAISKHLEKENKELALSIDLQETVAALNDFPKLQQSGNISHITLLVSNERPLPSILQAPILDLKPLPSHLKYVFPRDEGTLTIIISNKLSALQEEKLV</sequence>
<comment type="caution">
    <text evidence="1">The sequence shown here is derived from an EMBL/GenBank/DDBJ whole genome shotgun (WGS) entry which is preliminary data.</text>
</comment>
<dbReference type="Gene3D" id="2.40.70.10">
    <property type="entry name" value="Acid Proteases"/>
    <property type="match status" value="1"/>
</dbReference>
<dbReference type="Proteomes" id="UP001324115">
    <property type="component" value="Unassembled WGS sequence"/>
</dbReference>
<dbReference type="InterPro" id="IPR021109">
    <property type="entry name" value="Peptidase_aspartic_dom_sf"/>
</dbReference>
<dbReference type="CDD" id="cd00303">
    <property type="entry name" value="retropepsin_like"/>
    <property type="match status" value="1"/>
</dbReference>
<dbReference type="SUPFAM" id="SSF50630">
    <property type="entry name" value="Acid proteases"/>
    <property type="match status" value="1"/>
</dbReference>
<accession>A0AAN7J283</accession>
<name>A0AAN7J283_QUERU</name>
<dbReference type="EMBL" id="JAXUIC010000004">
    <property type="protein sequence ID" value="KAK4594896.1"/>
    <property type="molecule type" value="Genomic_DNA"/>
</dbReference>
<dbReference type="AlphaFoldDB" id="A0AAN7J283"/>
<gene>
    <name evidence="1" type="ORF">RGQ29_018576</name>
</gene>
<dbReference type="Pfam" id="PF13650">
    <property type="entry name" value="Asp_protease_2"/>
    <property type="match status" value="1"/>
</dbReference>
<dbReference type="PANTHER" id="PTHR33067:SF38">
    <property type="match status" value="1"/>
</dbReference>
<keyword evidence="2" id="KW-1185">Reference proteome</keyword>
<organism evidence="1 2">
    <name type="scientific">Quercus rubra</name>
    <name type="common">Northern red oak</name>
    <name type="synonym">Quercus borealis</name>
    <dbReference type="NCBI Taxonomy" id="3512"/>
    <lineage>
        <taxon>Eukaryota</taxon>
        <taxon>Viridiplantae</taxon>
        <taxon>Streptophyta</taxon>
        <taxon>Embryophyta</taxon>
        <taxon>Tracheophyta</taxon>
        <taxon>Spermatophyta</taxon>
        <taxon>Magnoliopsida</taxon>
        <taxon>eudicotyledons</taxon>
        <taxon>Gunneridae</taxon>
        <taxon>Pentapetalae</taxon>
        <taxon>rosids</taxon>
        <taxon>fabids</taxon>
        <taxon>Fagales</taxon>
        <taxon>Fagaceae</taxon>
        <taxon>Quercus</taxon>
    </lineage>
</organism>
<evidence type="ECO:0008006" key="3">
    <source>
        <dbReference type="Google" id="ProtNLM"/>
    </source>
</evidence>
<reference evidence="1 2" key="1">
    <citation type="journal article" date="2023" name="G3 (Bethesda)">
        <title>A haplotype-resolved chromosome-scale genome for Quercus rubra L. provides insights into the genetics of adaptive traits for red oak species.</title>
        <authorList>
            <person name="Kapoor B."/>
            <person name="Jenkins J."/>
            <person name="Schmutz J."/>
            <person name="Zhebentyayeva T."/>
            <person name="Kuelheim C."/>
            <person name="Coggeshall M."/>
            <person name="Heim C."/>
            <person name="Lasky J.R."/>
            <person name="Leites L."/>
            <person name="Islam-Faridi N."/>
            <person name="Romero-Severson J."/>
            <person name="DeLeo V.L."/>
            <person name="Lucas S.M."/>
            <person name="Lazic D."/>
            <person name="Gailing O."/>
            <person name="Carlson J."/>
            <person name="Staton M."/>
        </authorList>
    </citation>
    <scope>NUCLEOTIDE SEQUENCE [LARGE SCALE GENOMIC DNA]</scope>
    <source>
        <strain evidence="1">Pseudo-F2</strain>
    </source>
</reference>
<evidence type="ECO:0000313" key="2">
    <source>
        <dbReference type="Proteomes" id="UP001324115"/>
    </source>
</evidence>
<dbReference type="PANTHER" id="PTHR33067">
    <property type="entry name" value="RNA-DIRECTED DNA POLYMERASE-RELATED"/>
    <property type="match status" value="1"/>
</dbReference>
<proteinExistence type="predicted"/>
<protein>
    <recommendedName>
        <fullName evidence="3">Aspartic peptidase DDI1-type domain-containing protein</fullName>
    </recommendedName>
</protein>
<evidence type="ECO:0000313" key="1">
    <source>
        <dbReference type="EMBL" id="KAK4594896.1"/>
    </source>
</evidence>